<gene>
    <name evidence="2" type="ORF">BN53_05465</name>
</gene>
<evidence type="ECO:0000313" key="3">
    <source>
        <dbReference type="Proteomes" id="UP000009311"/>
    </source>
</evidence>
<keyword evidence="1" id="KW-0812">Transmembrane</keyword>
<accession>I7JYG9</accession>
<organism evidence="2 3">
    <name type="scientific">Lactobacillus pasteurii DSM 23907 = CRBIP 24.76</name>
    <dbReference type="NCBI Taxonomy" id="1423790"/>
    <lineage>
        <taxon>Bacteria</taxon>
        <taxon>Bacillati</taxon>
        <taxon>Bacillota</taxon>
        <taxon>Bacilli</taxon>
        <taxon>Lactobacillales</taxon>
        <taxon>Lactobacillaceae</taxon>
        <taxon>Lactobacillus</taxon>
    </lineage>
</organism>
<dbReference type="RefSeq" id="WP_009560087.1">
    <property type="nucleotide sequence ID" value="NZ_AYZN01000005.1"/>
</dbReference>
<dbReference type="AlphaFoldDB" id="I7JYG9"/>
<evidence type="ECO:0000313" key="2">
    <source>
        <dbReference type="EMBL" id="CCI85535.1"/>
    </source>
</evidence>
<keyword evidence="1" id="KW-0472">Membrane</keyword>
<comment type="caution">
    <text evidence="2">The sequence shown here is derived from an EMBL/GenBank/DDBJ whole genome shotgun (WGS) entry which is preliminary data.</text>
</comment>
<keyword evidence="1" id="KW-1133">Transmembrane helix</keyword>
<dbReference type="EMBL" id="CAKD01000022">
    <property type="protein sequence ID" value="CCI85535.1"/>
    <property type="molecule type" value="Genomic_DNA"/>
</dbReference>
<evidence type="ECO:0000256" key="1">
    <source>
        <dbReference type="SAM" id="Phobius"/>
    </source>
</evidence>
<proteinExistence type="predicted"/>
<dbReference type="STRING" id="1423790.BN53_05465"/>
<feature type="transmembrane region" description="Helical" evidence="1">
    <location>
        <begin position="6"/>
        <end position="25"/>
    </location>
</feature>
<dbReference type="Proteomes" id="UP000009311">
    <property type="component" value="Unassembled WGS sequence"/>
</dbReference>
<keyword evidence="3" id="KW-1185">Reference proteome</keyword>
<sequence>MTDLLMSVIAVINLLGVLVASLTLLTKKTTKWLQALKELITAFHDCGRNKKAN</sequence>
<protein>
    <submittedName>
        <fullName evidence="2">Uncharacterized protein</fullName>
    </submittedName>
</protein>
<name>I7JYG9_9LACO</name>
<reference evidence="2 3" key="1">
    <citation type="submission" date="2012-06" db="EMBL/GenBank/DDBJ databases">
        <title>Draft Genome Sequence of Lactobacillus pasteurii CRBIP 24.76T.</title>
        <authorList>
            <person name="Cousin S."/>
            <person name="Bouchier C."/>
            <person name="Loux V."/>
            <person name="Ma L."/>
            <person name="Creno S."/>
            <person name="Bizet C."/>
            <person name="Clermont D."/>
        </authorList>
    </citation>
    <scope>NUCLEOTIDE SEQUENCE [LARGE SCALE GENOMIC DNA]</scope>
    <source>
        <strain evidence="3">CRBIP 24.76T</strain>
    </source>
</reference>